<dbReference type="Pfam" id="PF01300">
    <property type="entry name" value="Sua5_yciO_yrdC"/>
    <property type="match status" value="1"/>
</dbReference>
<evidence type="ECO:0000256" key="9">
    <source>
        <dbReference type="ARBA" id="ARBA00022741"/>
    </source>
</evidence>
<feature type="binding site" evidence="14">
    <location>
        <position position="196"/>
    </location>
    <ligand>
        <name>ATP</name>
        <dbReference type="ChEBI" id="CHEBI:30616"/>
    </ligand>
</feature>
<feature type="domain" description="YrdC-like" evidence="15">
    <location>
        <begin position="14"/>
        <end position="200"/>
    </location>
</feature>
<feature type="binding site" evidence="14">
    <location>
        <position position="152"/>
    </location>
    <ligand>
        <name>ATP</name>
        <dbReference type="ChEBI" id="CHEBI:30616"/>
    </ligand>
</feature>
<feature type="binding site" evidence="14">
    <location>
        <position position="144"/>
    </location>
    <ligand>
        <name>ATP</name>
        <dbReference type="ChEBI" id="CHEBI:30616"/>
    </ligand>
</feature>
<evidence type="ECO:0000256" key="4">
    <source>
        <dbReference type="ARBA" id="ARBA00015492"/>
    </source>
</evidence>
<evidence type="ECO:0000259" key="15">
    <source>
        <dbReference type="PROSITE" id="PS51163"/>
    </source>
</evidence>
<evidence type="ECO:0000256" key="2">
    <source>
        <dbReference type="ARBA" id="ARBA00007663"/>
    </source>
</evidence>
<evidence type="ECO:0000256" key="13">
    <source>
        <dbReference type="PIRNR" id="PIRNR004930"/>
    </source>
</evidence>
<evidence type="ECO:0000256" key="1">
    <source>
        <dbReference type="ARBA" id="ARBA00004496"/>
    </source>
</evidence>
<keyword evidence="6 13" id="KW-0808">Transferase</keyword>
<comment type="similarity">
    <text evidence="2 13">Belongs to the SUA5 family.</text>
</comment>
<dbReference type="Gene3D" id="3.90.870.10">
    <property type="entry name" value="DHBP synthase"/>
    <property type="match status" value="1"/>
</dbReference>
<dbReference type="InterPro" id="IPR050156">
    <property type="entry name" value="TC-AMP_synthase_SUA5"/>
</dbReference>
<dbReference type="GO" id="GO:0005524">
    <property type="term" value="F:ATP binding"/>
    <property type="evidence" value="ECO:0007669"/>
    <property type="project" value="UniProtKB-UniRule"/>
</dbReference>
<name>A0A2S0KMP1_9FIRM</name>
<keyword evidence="10 13" id="KW-0067">ATP-binding</keyword>
<evidence type="ECO:0000256" key="6">
    <source>
        <dbReference type="ARBA" id="ARBA00022679"/>
    </source>
</evidence>
<dbReference type="GO" id="GO:0008033">
    <property type="term" value="P:tRNA processing"/>
    <property type="evidence" value="ECO:0007669"/>
    <property type="project" value="UniProtKB-KW"/>
</dbReference>
<comment type="catalytic activity">
    <reaction evidence="12 13">
        <text>L-threonine + hydrogencarbonate + ATP = L-threonylcarbamoyladenylate + diphosphate + H2O</text>
        <dbReference type="Rhea" id="RHEA:36407"/>
        <dbReference type="ChEBI" id="CHEBI:15377"/>
        <dbReference type="ChEBI" id="CHEBI:17544"/>
        <dbReference type="ChEBI" id="CHEBI:30616"/>
        <dbReference type="ChEBI" id="CHEBI:33019"/>
        <dbReference type="ChEBI" id="CHEBI:57926"/>
        <dbReference type="ChEBI" id="CHEBI:73682"/>
        <dbReference type="EC" id="2.7.7.87"/>
    </reaction>
</comment>
<dbReference type="Pfam" id="PF03481">
    <property type="entry name" value="Sua5_C"/>
    <property type="match status" value="1"/>
</dbReference>
<evidence type="ECO:0000256" key="7">
    <source>
        <dbReference type="ARBA" id="ARBA00022694"/>
    </source>
</evidence>
<proteinExistence type="inferred from homology"/>
<feature type="binding site" evidence="14">
    <location>
        <position position="118"/>
    </location>
    <ligand>
        <name>ATP</name>
        <dbReference type="ChEBI" id="CHEBI:30616"/>
    </ligand>
</feature>
<organism evidence="16 17">
    <name type="scientific">Fastidiosipila sanguinis</name>
    <dbReference type="NCBI Taxonomy" id="236753"/>
    <lineage>
        <taxon>Bacteria</taxon>
        <taxon>Bacillati</taxon>
        <taxon>Bacillota</taxon>
        <taxon>Clostridia</taxon>
        <taxon>Eubacteriales</taxon>
        <taxon>Oscillospiraceae</taxon>
        <taxon>Fastidiosipila</taxon>
    </lineage>
</organism>
<feature type="binding site" evidence="14">
    <location>
        <position position="68"/>
    </location>
    <ligand>
        <name>L-threonine</name>
        <dbReference type="ChEBI" id="CHEBI:57926"/>
    </ligand>
</feature>
<keyword evidence="8 13" id="KW-0548">Nucleotidyltransferase</keyword>
<feature type="binding site" evidence="14">
    <location>
        <position position="36"/>
    </location>
    <ligand>
        <name>L-threonine</name>
        <dbReference type="ChEBI" id="CHEBI:57926"/>
    </ligand>
</feature>
<dbReference type="PANTHER" id="PTHR17490">
    <property type="entry name" value="SUA5"/>
    <property type="match status" value="1"/>
</dbReference>
<keyword evidence="9 13" id="KW-0547">Nucleotide-binding</keyword>
<dbReference type="RefSeq" id="WP_106012283.1">
    <property type="nucleotide sequence ID" value="NZ_CP027226.1"/>
</dbReference>
<evidence type="ECO:0000313" key="16">
    <source>
        <dbReference type="EMBL" id="AVM42300.1"/>
    </source>
</evidence>
<dbReference type="PIRSF" id="PIRSF004930">
    <property type="entry name" value="Tln_factor_SUA5"/>
    <property type="match status" value="1"/>
</dbReference>
<keyword evidence="17" id="KW-1185">Reference proteome</keyword>
<accession>A0A2S0KMP1</accession>
<feature type="binding site" evidence="14">
    <location>
        <position position="59"/>
    </location>
    <ligand>
        <name>ATP</name>
        <dbReference type="ChEBI" id="CHEBI:30616"/>
    </ligand>
</feature>
<dbReference type="InterPro" id="IPR010923">
    <property type="entry name" value="T(6)A37_SUA5"/>
</dbReference>
<evidence type="ECO:0000256" key="3">
    <source>
        <dbReference type="ARBA" id="ARBA00012584"/>
    </source>
</evidence>
<feature type="binding site" evidence="14">
    <location>
        <position position="122"/>
    </location>
    <ligand>
        <name>L-threonine</name>
        <dbReference type="ChEBI" id="CHEBI:57926"/>
    </ligand>
</feature>
<dbReference type="KEGG" id="fsa:C5Q98_03220"/>
<dbReference type="PANTHER" id="PTHR17490:SF16">
    <property type="entry name" value="THREONYLCARBAMOYL-AMP SYNTHASE"/>
    <property type="match status" value="1"/>
</dbReference>
<dbReference type="PROSITE" id="PS51163">
    <property type="entry name" value="YRDC"/>
    <property type="match status" value="1"/>
</dbReference>
<feature type="binding site" evidence="14">
    <location>
        <position position="63"/>
    </location>
    <ligand>
        <name>ATP</name>
        <dbReference type="ChEBI" id="CHEBI:30616"/>
    </ligand>
</feature>
<comment type="function">
    <text evidence="13">Required for the formation of a threonylcarbamoyl group on adenosine at position 37 (t(6)A37) in tRNAs that read codons beginning with adenine.</text>
</comment>
<dbReference type="InterPro" id="IPR017945">
    <property type="entry name" value="DHBP_synth_RibB-like_a/b_dom"/>
</dbReference>
<dbReference type="GO" id="GO:0061710">
    <property type="term" value="F:L-threonylcarbamoyladenylate synthase"/>
    <property type="evidence" value="ECO:0007669"/>
    <property type="project" value="UniProtKB-EC"/>
</dbReference>
<reference evidence="17" key="1">
    <citation type="submission" date="2018-02" db="EMBL/GenBank/DDBJ databases">
        <authorList>
            <person name="Holder M.E."/>
            <person name="Ajami N.J."/>
            <person name="Petrosino J.F."/>
        </authorList>
    </citation>
    <scope>NUCLEOTIDE SEQUENCE [LARGE SCALE GENOMIC DNA]</scope>
    <source>
        <strain evidence="17">CCUG 47711</strain>
    </source>
</reference>
<sequence length="361" mass="40044">MRTKIIKIAENNYAEALSEPAKALREGKIVAFPTETVYGLGAAWNNAEAVYNIFKTKGRPQDNPLIVHVAKQEDMKTYFAFWDRLAEALTKDFCPGPFTLIMPKADHVKSPVTAGLSTIGIRVPSNRIARELISLTNVGIAAPSANLSGKPSPTTLEDCVEDLEGKVEYIIDGGDCEFGVESTIVSWDGEVLKLLRPGAISEADIKAVLDRNSIDVELIDKTGKLLSEDEKPEAPGMKYRHYAPKAEVNIITGSNVEEKLDYINKIITNGNFDRIGLLISETLAACFRSEFSNNEEYNLIKNMVTFRKDERNQEAAHNLFKSFRIMDRENLDLILVEAVDEIGSGKAFMNRLRKASVKGDL</sequence>
<feature type="binding site" evidence="14">
    <location>
        <position position="242"/>
    </location>
    <ligand>
        <name>ATP</name>
        <dbReference type="ChEBI" id="CHEBI:30616"/>
    </ligand>
</feature>
<dbReference type="EC" id="2.7.7.87" evidence="3 13"/>
<dbReference type="OrthoDB" id="9814580at2"/>
<evidence type="ECO:0000313" key="17">
    <source>
        <dbReference type="Proteomes" id="UP000237947"/>
    </source>
</evidence>
<dbReference type="FunFam" id="3.90.870.10:FF:000009">
    <property type="entry name" value="Threonylcarbamoyl-AMP synthase, putative"/>
    <property type="match status" value="1"/>
</dbReference>
<dbReference type="Proteomes" id="UP000237947">
    <property type="component" value="Chromosome"/>
</dbReference>
<dbReference type="Gene3D" id="3.40.50.11030">
    <property type="entry name" value="Threonylcarbamoyl-AMP synthase, C-terminal domain"/>
    <property type="match status" value="1"/>
</dbReference>
<dbReference type="InterPro" id="IPR006070">
    <property type="entry name" value="Sua5-like_dom"/>
</dbReference>
<evidence type="ECO:0000256" key="8">
    <source>
        <dbReference type="ARBA" id="ARBA00022695"/>
    </source>
</evidence>
<comment type="subcellular location">
    <subcellularLocation>
        <location evidence="1 13">Cytoplasm</location>
    </subcellularLocation>
</comment>
<dbReference type="GO" id="GO:0005737">
    <property type="term" value="C:cytoplasm"/>
    <property type="evidence" value="ECO:0007669"/>
    <property type="project" value="UniProtKB-SubCell"/>
</dbReference>
<dbReference type="InterPro" id="IPR005145">
    <property type="entry name" value="Sua5_C"/>
</dbReference>
<dbReference type="GO" id="GO:0003725">
    <property type="term" value="F:double-stranded RNA binding"/>
    <property type="evidence" value="ECO:0007669"/>
    <property type="project" value="UniProtKB-UniRule"/>
</dbReference>
<dbReference type="GO" id="GO:0000049">
    <property type="term" value="F:tRNA binding"/>
    <property type="evidence" value="ECO:0007669"/>
    <property type="project" value="TreeGrafter"/>
</dbReference>
<evidence type="ECO:0000256" key="5">
    <source>
        <dbReference type="ARBA" id="ARBA00022490"/>
    </source>
</evidence>
<keyword evidence="7 13" id="KW-0819">tRNA processing</keyword>
<dbReference type="GO" id="GO:0006450">
    <property type="term" value="P:regulation of translational fidelity"/>
    <property type="evidence" value="ECO:0007669"/>
    <property type="project" value="TreeGrafter"/>
</dbReference>
<dbReference type="NCBIfam" id="TIGR00057">
    <property type="entry name" value="L-threonylcarbamoyladenylate synthase"/>
    <property type="match status" value="1"/>
</dbReference>
<gene>
    <name evidence="16" type="ORF">C5Q98_03220</name>
</gene>
<dbReference type="EMBL" id="CP027226">
    <property type="protein sequence ID" value="AVM42300.1"/>
    <property type="molecule type" value="Genomic_DNA"/>
</dbReference>
<evidence type="ECO:0000256" key="12">
    <source>
        <dbReference type="ARBA" id="ARBA00048366"/>
    </source>
</evidence>
<keyword evidence="5 13" id="KW-0963">Cytoplasm</keyword>
<evidence type="ECO:0000256" key="11">
    <source>
        <dbReference type="ARBA" id="ARBA00029774"/>
    </source>
</evidence>
<dbReference type="InterPro" id="IPR038385">
    <property type="entry name" value="Sua5/YwlC_C"/>
</dbReference>
<dbReference type="AlphaFoldDB" id="A0A2S0KMP1"/>
<feature type="binding site" evidence="14">
    <location>
        <position position="142"/>
    </location>
    <ligand>
        <name>L-threonine</name>
        <dbReference type="ChEBI" id="CHEBI:57926"/>
    </ligand>
</feature>
<dbReference type="SUPFAM" id="SSF55821">
    <property type="entry name" value="YrdC/RibB"/>
    <property type="match status" value="1"/>
</dbReference>
<feature type="binding site" evidence="14">
    <location>
        <position position="182"/>
    </location>
    <ligand>
        <name>L-threonine</name>
        <dbReference type="ChEBI" id="CHEBI:57926"/>
    </ligand>
</feature>
<evidence type="ECO:0000256" key="14">
    <source>
        <dbReference type="PIRSR" id="PIRSR004930-1"/>
    </source>
</evidence>
<protein>
    <recommendedName>
        <fullName evidence="4 13">Threonylcarbamoyl-AMP synthase</fullName>
        <shortName evidence="13">TC-AMP synthase</shortName>
        <ecNumber evidence="3 13">2.7.7.87</ecNumber>
    </recommendedName>
    <alternativeName>
        <fullName evidence="11 13">L-threonylcarbamoyladenylate synthase</fullName>
    </alternativeName>
</protein>
<evidence type="ECO:0000256" key="10">
    <source>
        <dbReference type="ARBA" id="ARBA00022840"/>
    </source>
</evidence>